<name>A0ABT3DLR2_9BACI</name>
<evidence type="ECO:0000313" key="2">
    <source>
        <dbReference type="Proteomes" id="UP001526147"/>
    </source>
</evidence>
<dbReference type="RefSeq" id="WP_264144003.1">
    <property type="nucleotide sequence ID" value="NZ_JAOYEY010000047.1"/>
</dbReference>
<comment type="caution">
    <text evidence="1">The sequence shown here is derived from an EMBL/GenBank/DDBJ whole genome shotgun (WGS) entry which is preliminary data.</text>
</comment>
<dbReference type="PANTHER" id="PTHR36932">
    <property type="entry name" value="CAPSULAR POLYSACCHARIDE BIOSYNTHESIS PROTEIN"/>
    <property type="match status" value="1"/>
</dbReference>
<protein>
    <submittedName>
        <fullName evidence="1">Adenylate cyclase</fullName>
    </submittedName>
</protein>
<dbReference type="EMBL" id="JAOYEY010000047">
    <property type="protein sequence ID" value="MCV9887798.1"/>
    <property type="molecule type" value="Genomic_DNA"/>
</dbReference>
<evidence type="ECO:0000313" key="1">
    <source>
        <dbReference type="EMBL" id="MCV9887798.1"/>
    </source>
</evidence>
<reference evidence="1 2" key="1">
    <citation type="submission" date="2022-10" db="EMBL/GenBank/DDBJ databases">
        <title>Draft genome assembly of moderately radiation resistant bacterium Metabacillus halosaccharovorans.</title>
        <authorList>
            <person name="Pal S."/>
            <person name="Gopinathan A."/>
        </authorList>
    </citation>
    <scope>NUCLEOTIDE SEQUENCE [LARGE SCALE GENOMIC DNA]</scope>
    <source>
        <strain evidence="1 2">VITHBRA001</strain>
    </source>
</reference>
<keyword evidence="2" id="KW-1185">Reference proteome</keyword>
<sequence>MNKLLLLKQYILSKYLRRFESRKTIQVYQNKKIEKHLAFVLTHSPFYRNYYQDHQLEWESLPVISKREMMEHFDEINTVGISKEEAFQLAVKAEKSRDFSPKINTVSIGLSSGTSGNRGLFLVSEKESAMWAGEVLAKLLPGSLMKEQKIAFFLRANNNLYESTKSRKISFHFFDLVEDLKTHQNRLHELKPTIIIAPPSMLRMIAEWKENNIIDITPKKIISVAEVLEDVDKAFIEEIFQQTLHQVYQATEGFLATTCSHGVLHMNEDIIAIQKEYLDEEKGIFVPIITDFTRRTQPLIRYRLNDVLIERQTPCPCGSLFLALERIDGRCDDIFYGVHEQTGEQHMLFPDFIRRAVMLSYEDILEYKVTQKDLFLIDIKLKVKNENSMAEAKVKQELEKLWKEKLLVLPQITFTKYDLITSERKRKRIENVIKEKAKHETI</sequence>
<gene>
    <name evidence="1" type="ORF">OIH86_19315</name>
</gene>
<dbReference type="Gene3D" id="3.40.50.12780">
    <property type="entry name" value="N-terminal domain of ligase-like"/>
    <property type="match status" value="1"/>
</dbReference>
<dbReference type="InterPro" id="IPR053158">
    <property type="entry name" value="CapK_Type1_Caps_Biosynth"/>
</dbReference>
<dbReference type="InterPro" id="IPR012685">
    <property type="entry name" value="CHP02304_F390_synth-rel"/>
</dbReference>
<dbReference type="Proteomes" id="UP001526147">
    <property type="component" value="Unassembled WGS sequence"/>
</dbReference>
<organism evidence="1 2">
    <name type="scientific">Metabacillus halosaccharovorans</name>
    <dbReference type="NCBI Taxonomy" id="930124"/>
    <lineage>
        <taxon>Bacteria</taxon>
        <taxon>Bacillati</taxon>
        <taxon>Bacillota</taxon>
        <taxon>Bacilli</taxon>
        <taxon>Bacillales</taxon>
        <taxon>Bacillaceae</taxon>
        <taxon>Metabacillus</taxon>
    </lineage>
</organism>
<proteinExistence type="predicted"/>
<accession>A0ABT3DLR2</accession>
<dbReference type="InterPro" id="IPR042099">
    <property type="entry name" value="ANL_N_sf"/>
</dbReference>
<dbReference type="NCBIfam" id="TIGR02304">
    <property type="entry name" value="aden_form_hyp"/>
    <property type="match status" value="1"/>
</dbReference>
<dbReference type="SUPFAM" id="SSF56801">
    <property type="entry name" value="Acetyl-CoA synthetase-like"/>
    <property type="match status" value="1"/>
</dbReference>
<dbReference type="PANTHER" id="PTHR36932:SF1">
    <property type="entry name" value="CAPSULAR POLYSACCHARIDE BIOSYNTHESIS PROTEIN"/>
    <property type="match status" value="1"/>
</dbReference>